<protein>
    <submittedName>
        <fullName evidence="2">VanZ family protein</fullName>
    </submittedName>
</protein>
<dbReference type="PANTHER" id="PTHR28008">
    <property type="entry name" value="DOMAIN PROTEIN, PUTATIVE (AFU_ORTHOLOGUE AFUA_3G10980)-RELATED"/>
    <property type="match status" value="1"/>
</dbReference>
<feature type="transmembrane region" description="Helical" evidence="1">
    <location>
        <begin position="98"/>
        <end position="115"/>
    </location>
</feature>
<gene>
    <name evidence="2" type="ORF">RGQ13_13700</name>
</gene>
<evidence type="ECO:0000256" key="1">
    <source>
        <dbReference type="SAM" id="Phobius"/>
    </source>
</evidence>
<feature type="transmembrane region" description="Helical" evidence="1">
    <location>
        <begin position="12"/>
        <end position="29"/>
    </location>
</feature>
<evidence type="ECO:0000313" key="2">
    <source>
        <dbReference type="EMBL" id="WNC71170.1"/>
    </source>
</evidence>
<dbReference type="Proteomes" id="UP001258994">
    <property type="component" value="Chromosome"/>
</dbReference>
<organism evidence="2 3">
    <name type="scientific">Thalassotalea psychrophila</name>
    <dbReference type="NCBI Taxonomy" id="3065647"/>
    <lineage>
        <taxon>Bacteria</taxon>
        <taxon>Pseudomonadati</taxon>
        <taxon>Pseudomonadota</taxon>
        <taxon>Gammaproteobacteria</taxon>
        <taxon>Alteromonadales</taxon>
        <taxon>Colwelliaceae</taxon>
        <taxon>Thalassotalea</taxon>
    </lineage>
</organism>
<feature type="transmembrane region" description="Helical" evidence="1">
    <location>
        <begin position="66"/>
        <end position="86"/>
    </location>
</feature>
<keyword evidence="3" id="KW-1185">Reference proteome</keyword>
<proteinExistence type="predicted"/>
<keyword evidence="1" id="KW-1133">Transmembrane helix</keyword>
<dbReference type="RefSeq" id="WP_348390305.1">
    <property type="nucleotide sequence ID" value="NZ_CP134145.1"/>
</dbReference>
<evidence type="ECO:0000313" key="3">
    <source>
        <dbReference type="Proteomes" id="UP001258994"/>
    </source>
</evidence>
<keyword evidence="1" id="KW-0472">Membrane</keyword>
<keyword evidence="1" id="KW-0812">Transmembrane</keyword>
<sequence length="121" mass="13948">MLKKVTRFHFKVLFVVCLLSVSYLALMPIAELPNISSYDKANHFIAFFVLSVLQSFCYTKSRNVNVMAWLFVYGMLLEVLQGTTTFRHFSYLDLLADVFGIVVGLILTTTLWPYLRPNKIN</sequence>
<accession>A0ABY9TR18</accession>
<dbReference type="PANTHER" id="PTHR28008:SF1">
    <property type="entry name" value="DOMAIN PROTEIN, PUTATIVE (AFU_ORTHOLOGUE AFUA_3G10980)-RELATED"/>
    <property type="match status" value="1"/>
</dbReference>
<name>A0ABY9TR18_9GAMM</name>
<dbReference type="EMBL" id="CP134145">
    <property type="protein sequence ID" value="WNC71170.1"/>
    <property type="molecule type" value="Genomic_DNA"/>
</dbReference>
<reference evidence="3" key="1">
    <citation type="submission" date="2023-09" db="EMBL/GenBank/DDBJ databases">
        <authorList>
            <person name="Li S."/>
            <person name="Li X."/>
            <person name="Zhang C."/>
            <person name="Zhao Z."/>
        </authorList>
    </citation>
    <scope>NUCLEOTIDE SEQUENCE [LARGE SCALE GENOMIC DNA]</scope>
    <source>
        <strain evidence="3">SQ149</strain>
    </source>
</reference>
<dbReference type="NCBIfam" id="NF037970">
    <property type="entry name" value="vanZ_1"/>
    <property type="match status" value="1"/>
</dbReference>
<feature type="transmembrane region" description="Helical" evidence="1">
    <location>
        <begin position="41"/>
        <end position="59"/>
    </location>
</feature>